<name>A0A1Z5RJ22_SORBI</name>
<dbReference type="Proteomes" id="UP000000768">
    <property type="component" value="Chromosome 5"/>
</dbReference>
<protein>
    <submittedName>
        <fullName evidence="1">Uncharacterized protein</fullName>
    </submittedName>
</protein>
<dbReference type="EMBL" id="CM000764">
    <property type="protein sequence ID" value="OQU83346.1"/>
    <property type="molecule type" value="Genomic_DNA"/>
</dbReference>
<evidence type="ECO:0000313" key="2">
    <source>
        <dbReference type="Proteomes" id="UP000000768"/>
    </source>
</evidence>
<sequence length="94" mass="10368">MGAAITSIIGAAIIARPPPFLHRPTVVKQTSTVRASVTVSQVGSHPCSCYRHSSNDASSHSLLHCFAIVCYAEWFIPTHRGCKWYPSILFLFYC</sequence>
<dbReference type="Gramene" id="OQU83346">
    <property type="protein sequence ID" value="OQU83346"/>
    <property type="gene ID" value="SORBI_3005G110427"/>
</dbReference>
<gene>
    <name evidence="1" type="ORF">SORBI_3005G110427</name>
</gene>
<dbReference type="ExpressionAtlas" id="A0A1Z5RJ22">
    <property type="expression patterns" value="baseline"/>
</dbReference>
<keyword evidence="2" id="KW-1185">Reference proteome</keyword>
<proteinExistence type="predicted"/>
<organism evidence="1 2">
    <name type="scientific">Sorghum bicolor</name>
    <name type="common">Sorghum</name>
    <name type="synonym">Sorghum vulgare</name>
    <dbReference type="NCBI Taxonomy" id="4558"/>
    <lineage>
        <taxon>Eukaryota</taxon>
        <taxon>Viridiplantae</taxon>
        <taxon>Streptophyta</taxon>
        <taxon>Embryophyta</taxon>
        <taxon>Tracheophyta</taxon>
        <taxon>Spermatophyta</taxon>
        <taxon>Magnoliopsida</taxon>
        <taxon>Liliopsida</taxon>
        <taxon>Poales</taxon>
        <taxon>Poaceae</taxon>
        <taxon>PACMAD clade</taxon>
        <taxon>Panicoideae</taxon>
        <taxon>Andropogonodae</taxon>
        <taxon>Andropogoneae</taxon>
        <taxon>Sorghinae</taxon>
        <taxon>Sorghum</taxon>
    </lineage>
</organism>
<evidence type="ECO:0000313" key="1">
    <source>
        <dbReference type="EMBL" id="OQU83346.1"/>
    </source>
</evidence>
<accession>A0A1Z5RJ22</accession>
<dbReference type="AlphaFoldDB" id="A0A1Z5RJ22"/>
<reference evidence="1 2" key="1">
    <citation type="journal article" date="2009" name="Nature">
        <title>The Sorghum bicolor genome and the diversification of grasses.</title>
        <authorList>
            <person name="Paterson A.H."/>
            <person name="Bowers J.E."/>
            <person name="Bruggmann R."/>
            <person name="Dubchak I."/>
            <person name="Grimwood J."/>
            <person name="Gundlach H."/>
            <person name="Haberer G."/>
            <person name="Hellsten U."/>
            <person name="Mitros T."/>
            <person name="Poliakov A."/>
            <person name="Schmutz J."/>
            <person name="Spannagl M."/>
            <person name="Tang H."/>
            <person name="Wang X."/>
            <person name="Wicker T."/>
            <person name="Bharti A.K."/>
            <person name="Chapman J."/>
            <person name="Feltus F.A."/>
            <person name="Gowik U."/>
            <person name="Grigoriev I.V."/>
            <person name="Lyons E."/>
            <person name="Maher C.A."/>
            <person name="Martis M."/>
            <person name="Narechania A."/>
            <person name="Otillar R.P."/>
            <person name="Penning B.W."/>
            <person name="Salamov A.A."/>
            <person name="Wang Y."/>
            <person name="Zhang L."/>
            <person name="Carpita N.C."/>
            <person name="Freeling M."/>
            <person name="Gingle A.R."/>
            <person name="Hash C.T."/>
            <person name="Keller B."/>
            <person name="Klein P."/>
            <person name="Kresovich S."/>
            <person name="McCann M.C."/>
            <person name="Ming R."/>
            <person name="Peterson D.G."/>
            <person name="Mehboob-ur-Rahman"/>
            <person name="Ware D."/>
            <person name="Westhoff P."/>
            <person name="Mayer K.F."/>
            <person name="Messing J."/>
            <person name="Rokhsar D.S."/>
        </authorList>
    </citation>
    <scope>NUCLEOTIDE SEQUENCE [LARGE SCALE GENOMIC DNA]</scope>
    <source>
        <strain evidence="2">cv. BTx623</strain>
    </source>
</reference>
<reference evidence="2" key="2">
    <citation type="journal article" date="2018" name="Plant J.">
        <title>The Sorghum bicolor reference genome: improved assembly, gene annotations, a transcriptome atlas, and signatures of genome organization.</title>
        <authorList>
            <person name="McCormick R.F."/>
            <person name="Truong S.K."/>
            <person name="Sreedasyam A."/>
            <person name="Jenkins J."/>
            <person name="Shu S."/>
            <person name="Sims D."/>
            <person name="Kennedy M."/>
            <person name="Amirebrahimi M."/>
            <person name="Weers B.D."/>
            <person name="McKinley B."/>
            <person name="Mattison A."/>
            <person name="Morishige D.T."/>
            <person name="Grimwood J."/>
            <person name="Schmutz J."/>
            <person name="Mullet J.E."/>
        </authorList>
    </citation>
    <scope>NUCLEOTIDE SEQUENCE [LARGE SCALE GENOMIC DNA]</scope>
    <source>
        <strain evidence="2">cv. BTx623</strain>
    </source>
</reference>
<dbReference type="InParanoid" id="A0A1Z5RJ22"/>